<dbReference type="InterPro" id="IPR001766">
    <property type="entry name" value="Fork_head_dom"/>
</dbReference>
<dbReference type="FunFam" id="1.10.10.10:FF:000030">
    <property type="entry name" value="Forkhead box protein K2"/>
    <property type="match status" value="1"/>
</dbReference>
<dbReference type="Gene3D" id="1.10.10.10">
    <property type="entry name" value="Winged helix-like DNA-binding domain superfamily/Winged helix DNA-binding domain"/>
    <property type="match status" value="1"/>
</dbReference>
<feature type="region of interest" description="Disordered" evidence="7">
    <location>
        <begin position="263"/>
        <end position="284"/>
    </location>
</feature>
<reference evidence="10" key="1">
    <citation type="submission" date="2021-01" db="UniProtKB">
        <authorList>
            <consortium name="EnsemblMetazoa"/>
        </authorList>
    </citation>
    <scope>IDENTIFICATION</scope>
</reference>
<dbReference type="SMART" id="SM00339">
    <property type="entry name" value="FH"/>
    <property type="match status" value="1"/>
</dbReference>
<evidence type="ECO:0000259" key="9">
    <source>
        <dbReference type="PROSITE" id="PS50039"/>
    </source>
</evidence>
<feature type="compositionally biased region" description="Polar residues" evidence="7">
    <location>
        <begin position="169"/>
        <end position="185"/>
    </location>
</feature>
<dbReference type="InterPro" id="IPR018122">
    <property type="entry name" value="TF_fork_head_CS_1"/>
</dbReference>
<dbReference type="PANTHER" id="PTHR45881">
    <property type="entry name" value="CHECKPOINT SUPPRESSOR 1-LIKE, ISOFORM A-RELATED"/>
    <property type="match status" value="1"/>
</dbReference>
<feature type="region of interest" description="Disordered" evidence="7">
    <location>
        <begin position="721"/>
        <end position="746"/>
    </location>
</feature>
<dbReference type="CDD" id="cd22688">
    <property type="entry name" value="FHA_FOXK"/>
    <property type="match status" value="1"/>
</dbReference>
<evidence type="ECO:0000313" key="10">
    <source>
        <dbReference type="EnsemblMetazoa" id="CLYHEMP008620.1"/>
    </source>
</evidence>
<dbReference type="PRINTS" id="PR00053">
    <property type="entry name" value="FORKHEAD"/>
</dbReference>
<dbReference type="SMART" id="SM00240">
    <property type="entry name" value="FHA"/>
    <property type="match status" value="1"/>
</dbReference>
<dbReference type="AlphaFoldDB" id="A0A7M5V2U6"/>
<feature type="compositionally biased region" description="Polar residues" evidence="7">
    <location>
        <begin position="268"/>
        <end position="280"/>
    </location>
</feature>
<feature type="DNA-binding region" description="Fork-head" evidence="6">
    <location>
        <begin position="291"/>
        <end position="386"/>
    </location>
</feature>
<accession>A0A7M5V2U6</accession>
<dbReference type="PROSITE" id="PS50039">
    <property type="entry name" value="FORK_HEAD_3"/>
    <property type="match status" value="1"/>
</dbReference>
<dbReference type="PANTHER" id="PTHR45881:SF1">
    <property type="entry name" value="FORK HEAD PROTEIN HOMOLOG 2"/>
    <property type="match status" value="1"/>
</dbReference>
<dbReference type="PROSITE" id="PS50006">
    <property type="entry name" value="FHA_DOMAIN"/>
    <property type="match status" value="1"/>
</dbReference>
<name>A0A7M5V2U6_9CNID</name>
<dbReference type="GO" id="GO:0045893">
    <property type="term" value="P:positive regulation of DNA-templated transcription"/>
    <property type="evidence" value="ECO:0007669"/>
    <property type="project" value="UniProtKB-ARBA"/>
</dbReference>
<dbReference type="PROSITE" id="PS00657">
    <property type="entry name" value="FORK_HEAD_1"/>
    <property type="match status" value="1"/>
</dbReference>
<dbReference type="GO" id="GO:0005634">
    <property type="term" value="C:nucleus"/>
    <property type="evidence" value="ECO:0007669"/>
    <property type="project" value="UniProtKB-SubCell"/>
</dbReference>
<evidence type="ECO:0000256" key="2">
    <source>
        <dbReference type="ARBA" id="ARBA00023015"/>
    </source>
</evidence>
<dbReference type="Proteomes" id="UP000594262">
    <property type="component" value="Unplaced"/>
</dbReference>
<evidence type="ECO:0000256" key="3">
    <source>
        <dbReference type="ARBA" id="ARBA00023125"/>
    </source>
</evidence>
<proteinExistence type="predicted"/>
<keyword evidence="5 6" id="KW-0539">Nucleus</keyword>
<evidence type="ECO:0000256" key="1">
    <source>
        <dbReference type="ARBA" id="ARBA00004123"/>
    </source>
</evidence>
<dbReference type="PROSITE" id="PS00658">
    <property type="entry name" value="FORK_HEAD_2"/>
    <property type="match status" value="1"/>
</dbReference>
<dbReference type="GO" id="GO:0000981">
    <property type="term" value="F:DNA-binding transcription factor activity, RNA polymerase II-specific"/>
    <property type="evidence" value="ECO:0007669"/>
    <property type="project" value="TreeGrafter"/>
</dbReference>
<feature type="domain" description="Fork-head" evidence="9">
    <location>
        <begin position="291"/>
        <end position="386"/>
    </location>
</feature>
<evidence type="ECO:0000259" key="8">
    <source>
        <dbReference type="PROSITE" id="PS50006"/>
    </source>
</evidence>
<dbReference type="CDD" id="cd20026">
    <property type="entry name" value="FH_FOXK"/>
    <property type="match status" value="1"/>
</dbReference>
<dbReference type="Pfam" id="PF00498">
    <property type="entry name" value="FHA"/>
    <property type="match status" value="1"/>
</dbReference>
<keyword evidence="2" id="KW-0805">Transcription regulation</keyword>
<dbReference type="SUPFAM" id="SSF46785">
    <property type="entry name" value="Winged helix' DNA-binding domain"/>
    <property type="match status" value="1"/>
</dbReference>
<keyword evidence="11" id="KW-1185">Reference proteome</keyword>
<dbReference type="EnsemblMetazoa" id="CLYHEMT008620.1">
    <property type="protein sequence ID" value="CLYHEMP008620.1"/>
    <property type="gene ID" value="CLYHEMG008620"/>
</dbReference>
<dbReference type="InterPro" id="IPR008984">
    <property type="entry name" value="SMAD_FHA_dom_sf"/>
</dbReference>
<dbReference type="Gene3D" id="2.60.200.20">
    <property type="match status" value="1"/>
</dbReference>
<feature type="region of interest" description="Disordered" evidence="7">
    <location>
        <begin position="168"/>
        <end position="194"/>
    </location>
</feature>
<evidence type="ECO:0000313" key="11">
    <source>
        <dbReference type="Proteomes" id="UP000594262"/>
    </source>
</evidence>
<dbReference type="RefSeq" id="XP_066914155.1">
    <property type="nucleotide sequence ID" value="XM_067058054.1"/>
</dbReference>
<dbReference type="InterPro" id="IPR036390">
    <property type="entry name" value="WH_DNA-bd_sf"/>
</dbReference>
<dbReference type="InterPro" id="IPR000253">
    <property type="entry name" value="FHA_dom"/>
</dbReference>
<dbReference type="InterPro" id="IPR036388">
    <property type="entry name" value="WH-like_DNA-bd_sf"/>
</dbReference>
<dbReference type="GeneID" id="136801417"/>
<evidence type="ECO:0008006" key="12">
    <source>
        <dbReference type="Google" id="ProtNLM"/>
    </source>
</evidence>
<dbReference type="Pfam" id="PF00250">
    <property type="entry name" value="Forkhead"/>
    <property type="match status" value="1"/>
</dbReference>
<sequence length="766" mass="84502">MAKIPEEHEDPALTLLALQQGQPASDGIIKKESPVSNILPIAKLEGRDFEYLVRQNKISIGRNSKLGDVDINMGHSSFISRRHLEIRYELPEFYLLTRGKNGVFVDGHFHRKGSEKVKLNKKCFIRFPSTNMKIWFSSLVDKSFARRVPSPPRTSRLKPLIPLRISIPNADSVNSSPAPSPTGTISVPNSCPVSPSSRTPTHVAFQQNLTSELLAAASVVNEDIVSSNEIEIKEEKQEENGENLEGEVEEDTEGMEEFYEKNQELSDEATTPTTPLNMSMTKGPGRNPVEKPPYSYAQLIVQAIVSAVDKQLTLNGIYQFIMKNYPYYRIGEKGWQNSIRHNLSLNRYFLKVPRSQDEPGKGSFWRIDPSCEVKLIEQAFRKRRQRGVPCFRPPYISSRSAPASPTHGIMMEPSSVKQQPQSQSNSRSESLSEEEQKPFQQNGKNIPGLVHRANSDGVLLVTDPSEISSKPMQQVNNFEHNVITGGPLPGLQTLKTTTTTFKGVTPIVTGPPGAQSVFFTSAKLVPQTMAGQVIQAGSPTTAGQTTFMVPQNTLKPLDKKVIHHNGIPATQPTILFRSAANPSLPHQQLKQIGQNIKTVTPFLANGQVLNTHANIVFTQQTSIKSEPTKTIEHNKLPTPPGALLATATSDILATLVPTSLQTVSVIKQPTTDLSAIREAKPFTSITDILSSRDVKQTPTDKAQVANLLKNPVEALQAAKRSYPQLNEASPPKKLKTEGDIQPVPTFSEKNIRLEEAHTKFQLDAEG</sequence>
<evidence type="ECO:0000256" key="5">
    <source>
        <dbReference type="ARBA" id="ARBA00023242"/>
    </source>
</evidence>
<dbReference type="GO" id="GO:0000978">
    <property type="term" value="F:RNA polymerase II cis-regulatory region sequence-specific DNA binding"/>
    <property type="evidence" value="ECO:0007669"/>
    <property type="project" value="TreeGrafter"/>
</dbReference>
<evidence type="ECO:0000256" key="6">
    <source>
        <dbReference type="PROSITE-ProRule" id="PRU00089"/>
    </source>
</evidence>
<protein>
    <recommendedName>
        <fullName evidence="12">Forkhead box protein K2</fullName>
    </recommendedName>
</protein>
<comment type="subcellular location">
    <subcellularLocation>
        <location evidence="1 6">Nucleus</location>
    </subcellularLocation>
</comment>
<keyword evidence="4" id="KW-0804">Transcription</keyword>
<dbReference type="SUPFAM" id="SSF49879">
    <property type="entry name" value="SMAD/FHA domain"/>
    <property type="match status" value="1"/>
</dbReference>
<evidence type="ECO:0000256" key="4">
    <source>
        <dbReference type="ARBA" id="ARBA00023163"/>
    </source>
</evidence>
<keyword evidence="3 6" id="KW-0238">DNA-binding</keyword>
<dbReference type="OrthoDB" id="691130at2759"/>
<organism evidence="10 11">
    <name type="scientific">Clytia hemisphaerica</name>
    <dbReference type="NCBI Taxonomy" id="252671"/>
    <lineage>
        <taxon>Eukaryota</taxon>
        <taxon>Metazoa</taxon>
        <taxon>Cnidaria</taxon>
        <taxon>Hydrozoa</taxon>
        <taxon>Hydroidolina</taxon>
        <taxon>Leptothecata</taxon>
        <taxon>Obeliida</taxon>
        <taxon>Clytiidae</taxon>
        <taxon>Clytia</taxon>
    </lineage>
</organism>
<feature type="domain" description="FHA" evidence="8">
    <location>
        <begin position="58"/>
        <end position="110"/>
    </location>
</feature>
<feature type="region of interest" description="Disordered" evidence="7">
    <location>
        <begin position="391"/>
        <end position="450"/>
    </location>
</feature>
<dbReference type="InterPro" id="IPR030456">
    <property type="entry name" value="TF_fork_head_CS_2"/>
</dbReference>
<evidence type="ECO:0000256" key="7">
    <source>
        <dbReference type="SAM" id="MobiDB-lite"/>
    </source>
</evidence>
<feature type="compositionally biased region" description="Low complexity" evidence="7">
    <location>
        <begin position="414"/>
        <end position="429"/>
    </location>
</feature>